<protein>
    <submittedName>
        <fullName evidence="1">Uncharacterized protein</fullName>
    </submittedName>
</protein>
<keyword evidence="2" id="KW-1185">Reference proteome</keyword>
<accession>A0A078AJY3</accession>
<dbReference type="EMBL" id="CCKQ01010661">
    <property type="protein sequence ID" value="CDW82201.1"/>
    <property type="molecule type" value="Genomic_DNA"/>
</dbReference>
<dbReference type="InParanoid" id="A0A078AJY3"/>
<evidence type="ECO:0000313" key="1">
    <source>
        <dbReference type="EMBL" id="CDW82201.1"/>
    </source>
</evidence>
<reference evidence="1 2" key="1">
    <citation type="submission" date="2014-06" db="EMBL/GenBank/DDBJ databases">
        <authorList>
            <person name="Swart Estienne"/>
        </authorList>
    </citation>
    <scope>NUCLEOTIDE SEQUENCE [LARGE SCALE GENOMIC DNA]</scope>
    <source>
        <strain evidence="1 2">130c</strain>
    </source>
</reference>
<evidence type="ECO:0000313" key="2">
    <source>
        <dbReference type="Proteomes" id="UP000039865"/>
    </source>
</evidence>
<name>A0A078AJY3_STYLE</name>
<dbReference type="AlphaFoldDB" id="A0A078AJY3"/>
<gene>
    <name evidence="1" type="primary">Contig16459.g17525</name>
    <name evidence="1" type="ORF">STYLEM_11230</name>
</gene>
<dbReference type="Proteomes" id="UP000039865">
    <property type="component" value="Unassembled WGS sequence"/>
</dbReference>
<organism evidence="1 2">
    <name type="scientific">Stylonychia lemnae</name>
    <name type="common">Ciliate</name>
    <dbReference type="NCBI Taxonomy" id="5949"/>
    <lineage>
        <taxon>Eukaryota</taxon>
        <taxon>Sar</taxon>
        <taxon>Alveolata</taxon>
        <taxon>Ciliophora</taxon>
        <taxon>Intramacronucleata</taxon>
        <taxon>Spirotrichea</taxon>
        <taxon>Stichotrichia</taxon>
        <taxon>Sporadotrichida</taxon>
        <taxon>Oxytrichidae</taxon>
        <taxon>Stylonychinae</taxon>
        <taxon>Stylonychia</taxon>
    </lineage>
</organism>
<proteinExistence type="predicted"/>
<sequence>MGRQILSVFIAVKIANLVIEILGVKFVLEKSNQRDGFLLVCETQFSCEKCSQDDTTQCTQCTFPINQKSELTGDYLHPCISQKGICLETKNEDNCEICIQGYSLYKNIDGNQLCQKCENDYKTSVDNEVISTPIRCNFTFDTQKSQLVHRGLIESSICSICSDNCFECASQAECISCKKGFYLYTGSSQKTTGQCVQKSGNSDIILYVDSAPDKLTLDQTTGLSLQDPFYSLQSAIVKAYEYGAKYLQAIIHIILIPGKVHSMMRYADDLIIPQAFDQYSQSTVIKIDSLDGTQVKILYKLRDKFNFLIGGGLEIRNVVFDATDSILDSRQTYLDQNLINLKEYSCLQDPFNNCCQILKDQSSRNFSIIGPEFCLLIRQPYLNSSLSNTIQGYHVLNISGGVVQDFGRMTNFSQNSFWVNPLLKMQKMGLYLDLDNFQGPIIIEQVSFIDNLIVDLDYEQSWKILNNVKLEIDQYQNYGPKAKVQQGLYASQQSIQNQQEYCLGYQVKNNLFQQNFGFSGISGGSFYFECCNYQQIEEPNGIIKLPQFQSAREDSLNSLNLSDLEEESYSLEMNGNIYIDNTASNQNGIISIINVKKFKIKNDTFINNTDAFLQKTTVLAKQMLPGYQPTDKNIEIELMVVDSEKSLAISLIKIERSRYVDLSSIIFEQNYLIELESSLNRSQCIFLRDVEALKTGALRMQSSDKNLHQAQAAFQESPFSLFNKLHV</sequence>